<sequence>MWRRACDSVGSIWVPWKREWLDISLEHRRVKSLRDRSDNHGCVETSPVFTCVVILFRPECLVETLRRFGVDWIHLWLIRNHLVIYRTICCYLEPSDVA</sequence>
<name>A0A8J5TN30_HOMAM</name>
<keyword evidence="2" id="KW-1185">Reference proteome</keyword>
<evidence type="ECO:0000313" key="2">
    <source>
        <dbReference type="Proteomes" id="UP000747542"/>
    </source>
</evidence>
<protein>
    <submittedName>
        <fullName evidence="1">Uncharacterized protein</fullName>
    </submittedName>
</protein>
<proteinExistence type="predicted"/>
<comment type="caution">
    <text evidence="1">The sequence shown here is derived from an EMBL/GenBank/DDBJ whole genome shotgun (WGS) entry which is preliminary data.</text>
</comment>
<evidence type="ECO:0000313" key="1">
    <source>
        <dbReference type="EMBL" id="KAG7175592.1"/>
    </source>
</evidence>
<accession>A0A8J5TN30</accession>
<dbReference type="AlphaFoldDB" id="A0A8J5TN30"/>
<reference evidence="1" key="1">
    <citation type="journal article" date="2021" name="Sci. Adv.">
        <title>The American lobster genome reveals insights on longevity, neural, and immune adaptations.</title>
        <authorList>
            <person name="Polinski J.M."/>
            <person name="Zimin A.V."/>
            <person name="Clark K.F."/>
            <person name="Kohn A.B."/>
            <person name="Sadowski N."/>
            <person name="Timp W."/>
            <person name="Ptitsyn A."/>
            <person name="Khanna P."/>
            <person name="Romanova D.Y."/>
            <person name="Williams P."/>
            <person name="Greenwood S.J."/>
            <person name="Moroz L.L."/>
            <person name="Walt D.R."/>
            <person name="Bodnar A.G."/>
        </authorList>
    </citation>
    <scope>NUCLEOTIDE SEQUENCE</scope>
    <source>
        <strain evidence="1">GMGI-L3</strain>
    </source>
</reference>
<gene>
    <name evidence="1" type="ORF">Hamer_G022722</name>
</gene>
<dbReference type="Proteomes" id="UP000747542">
    <property type="component" value="Unassembled WGS sequence"/>
</dbReference>
<dbReference type="EMBL" id="JAHLQT010005387">
    <property type="protein sequence ID" value="KAG7175592.1"/>
    <property type="molecule type" value="Genomic_DNA"/>
</dbReference>
<organism evidence="1 2">
    <name type="scientific">Homarus americanus</name>
    <name type="common">American lobster</name>
    <dbReference type="NCBI Taxonomy" id="6706"/>
    <lineage>
        <taxon>Eukaryota</taxon>
        <taxon>Metazoa</taxon>
        <taxon>Ecdysozoa</taxon>
        <taxon>Arthropoda</taxon>
        <taxon>Crustacea</taxon>
        <taxon>Multicrustacea</taxon>
        <taxon>Malacostraca</taxon>
        <taxon>Eumalacostraca</taxon>
        <taxon>Eucarida</taxon>
        <taxon>Decapoda</taxon>
        <taxon>Pleocyemata</taxon>
        <taxon>Astacidea</taxon>
        <taxon>Nephropoidea</taxon>
        <taxon>Nephropidae</taxon>
        <taxon>Homarus</taxon>
    </lineage>
</organism>